<protein>
    <submittedName>
        <fullName evidence="3">ATP-binding protein</fullName>
    </submittedName>
</protein>
<dbReference type="InterPro" id="IPR033186">
    <property type="entry name" value="HerA_C"/>
</dbReference>
<evidence type="ECO:0000256" key="1">
    <source>
        <dbReference type="SAM" id="Coils"/>
    </source>
</evidence>
<organism evidence="3">
    <name type="scientific">Thermofilum adornatum</name>
    <dbReference type="NCBI Taxonomy" id="1365176"/>
    <lineage>
        <taxon>Archaea</taxon>
        <taxon>Thermoproteota</taxon>
        <taxon>Thermoprotei</taxon>
        <taxon>Thermofilales</taxon>
        <taxon>Thermofilaceae</taxon>
        <taxon>Thermofilum</taxon>
    </lineage>
</organism>
<dbReference type="EMBL" id="DSAY01000076">
    <property type="protein sequence ID" value="HDP14956.1"/>
    <property type="molecule type" value="Genomic_DNA"/>
</dbReference>
<dbReference type="InterPro" id="IPR051162">
    <property type="entry name" value="T4SS_component"/>
</dbReference>
<dbReference type="InterPro" id="IPR027417">
    <property type="entry name" value="P-loop_NTPase"/>
</dbReference>
<dbReference type="Gene3D" id="3.40.50.300">
    <property type="entry name" value="P-loop containing nucleotide triphosphate hydrolases"/>
    <property type="match status" value="2"/>
</dbReference>
<feature type="coiled-coil region" evidence="1">
    <location>
        <begin position="599"/>
        <end position="678"/>
    </location>
</feature>
<dbReference type="AlphaFoldDB" id="A0A7C1CEK1"/>
<reference evidence="3" key="1">
    <citation type="journal article" date="2020" name="mSystems">
        <title>Genome- and Community-Level Interaction Insights into Carbon Utilization and Element Cycling Functions of Hydrothermarchaeota in Hydrothermal Sediment.</title>
        <authorList>
            <person name="Zhou Z."/>
            <person name="Liu Y."/>
            <person name="Xu W."/>
            <person name="Pan J."/>
            <person name="Luo Z.H."/>
            <person name="Li M."/>
        </authorList>
    </citation>
    <scope>NUCLEOTIDE SEQUENCE [LARGE SCALE GENOMIC DNA]</scope>
    <source>
        <strain evidence="3">SpSt-116</strain>
    </source>
</reference>
<dbReference type="PANTHER" id="PTHR30121:SF6">
    <property type="entry name" value="SLR6007 PROTEIN"/>
    <property type="match status" value="1"/>
</dbReference>
<comment type="caution">
    <text evidence="3">The sequence shown here is derived from an EMBL/GenBank/DDBJ whole genome shotgun (WGS) entry which is preliminary data.</text>
</comment>
<dbReference type="Pfam" id="PF05872">
    <property type="entry name" value="HerA_C"/>
    <property type="match status" value="1"/>
</dbReference>
<keyword evidence="3" id="KW-0547">Nucleotide-binding</keyword>
<evidence type="ECO:0000259" key="2">
    <source>
        <dbReference type="Pfam" id="PF05872"/>
    </source>
</evidence>
<keyword evidence="1" id="KW-0175">Coiled coil</keyword>
<keyword evidence="3" id="KW-0067">ATP-binding</keyword>
<dbReference type="SUPFAM" id="SSF52540">
    <property type="entry name" value="P-loop containing nucleoside triphosphate hydrolases"/>
    <property type="match status" value="1"/>
</dbReference>
<feature type="domain" description="Helicase HerA-like C-terminal" evidence="2">
    <location>
        <begin position="14"/>
        <end position="74"/>
    </location>
</feature>
<sequence length="727" mass="80980">MPDRFFVLGVDGRGKDFTLAEDALSVHGVVLGSTGSGKTGFLVVLMEEALINRVPVVGLDVKGDLSNLGLSPGAMQSGDPRAELFAGSKVDVYTPGYVGGRPVALLGFPRSLEEASNVAGDLAGFLLAGSGLQVDRNFGLKRLLEKLMLYMVENSLGWEDLPSLLLSPPVRQVDGVDVDSIVPWRKRREASVRLASFIGSPAFGRWLRGEPLDFDRMAGEPGAYIFYLPHLSQEERETFIAFFLKRLYAWMLRQGASSGLRLLLVFDEVYGYLPPYPRGSLAKESLLSLIKQGRAFGVSVFLSTQNPYDIDYRALGNARLWVIGRLQTLNDRKRVLEGVREASPLSINAERLGDVLASLKPREFIVYDAVKGSLDIVRTRDTYSRLAGPLTLEQVLGKIRTARTETQVSTPVKDNLLLLPPQVEGVEEYFIRGQKHSEIIKELERRGLKVKSIVSAYYEPVLVVEAKLSFTGSRGSLHVTRLVELAHLAEKPSFLEASSLGLKIGELESLPLDSSPTPGYRFMAPSLPLDEKSIERILERFSDELGKTSYRLYECVETGEISDPLEDLASFVERQTYILASKKRRGKQKNELDRIIAAIKREYEAIGKLEAQLSDLKREALIDSLGKVITGRTSHLPRKIASMIKKMRSIEKKIKEKEEKIARLKEEAKRHLEEAQARPTVRETYMKPSQVQVHAKMLLWVPAVEVEAEKNGGTAMLKINAYNLPEI</sequence>
<evidence type="ECO:0000313" key="3">
    <source>
        <dbReference type="EMBL" id="HDP14956.1"/>
    </source>
</evidence>
<dbReference type="PANTHER" id="PTHR30121">
    <property type="entry name" value="UNCHARACTERIZED PROTEIN YJGR-RELATED"/>
    <property type="match status" value="1"/>
</dbReference>
<name>A0A7C1CEK1_9CREN</name>
<accession>A0A7C1CEK1</accession>
<proteinExistence type="predicted"/>
<dbReference type="GO" id="GO:0005524">
    <property type="term" value="F:ATP binding"/>
    <property type="evidence" value="ECO:0007669"/>
    <property type="project" value="UniProtKB-KW"/>
</dbReference>
<gene>
    <name evidence="3" type="ORF">ENN26_04155</name>
</gene>